<evidence type="ECO:0000313" key="1">
    <source>
        <dbReference type="EMBL" id="KAK2911126.1"/>
    </source>
</evidence>
<reference evidence="1" key="1">
    <citation type="submission" date="2023-08" db="EMBL/GenBank/DDBJ databases">
        <title>Chromosome-level Genome Assembly of mud carp (Cirrhinus molitorella).</title>
        <authorList>
            <person name="Liu H."/>
        </authorList>
    </citation>
    <scope>NUCLEOTIDE SEQUENCE</scope>
    <source>
        <strain evidence="1">Prfri</strain>
        <tissue evidence="1">Muscle</tissue>
    </source>
</reference>
<organism evidence="1 2">
    <name type="scientific">Cirrhinus molitorella</name>
    <name type="common">mud carp</name>
    <dbReference type="NCBI Taxonomy" id="172907"/>
    <lineage>
        <taxon>Eukaryota</taxon>
        <taxon>Metazoa</taxon>
        <taxon>Chordata</taxon>
        <taxon>Craniata</taxon>
        <taxon>Vertebrata</taxon>
        <taxon>Euteleostomi</taxon>
        <taxon>Actinopterygii</taxon>
        <taxon>Neopterygii</taxon>
        <taxon>Teleostei</taxon>
        <taxon>Ostariophysi</taxon>
        <taxon>Cypriniformes</taxon>
        <taxon>Cyprinidae</taxon>
        <taxon>Labeoninae</taxon>
        <taxon>Labeonini</taxon>
        <taxon>Cirrhinus</taxon>
    </lineage>
</organism>
<name>A0AA88QE35_9TELE</name>
<comment type="caution">
    <text evidence="1">The sequence shown here is derived from an EMBL/GenBank/DDBJ whole genome shotgun (WGS) entry which is preliminary data.</text>
</comment>
<evidence type="ECO:0000313" key="2">
    <source>
        <dbReference type="Proteomes" id="UP001187343"/>
    </source>
</evidence>
<dbReference type="Proteomes" id="UP001187343">
    <property type="component" value="Unassembled WGS sequence"/>
</dbReference>
<protein>
    <submittedName>
        <fullName evidence="1">Uncharacterized protein</fullName>
    </submittedName>
</protein>
<dbReference type="EMBL" id="JAUYZG010000003">
    <property type="protein sequence ID" value="KAK2911126.1"/>
    <property type="molecule type" value="Genomic_DNA"/>
</dbReference>
<dbReference type="AlphaFoldDB" id="A0AA88QE35"/>
<proteinExistence type="predicted"/>
<sequence>MHTARKRRQPLQRSMNKVNHSGELLQRYSRTEHITARSGGKDGKIRYNMSNTQSPSPFQPASQGGVFTTDMLH</sequence>
<keyword evidence="2" id="KW-1185">Reference proteome</keyword>
<accession>A0AA88QE35</accession>
<gene>
    <name evidence="1" type="ORF">Q8A67_003259</name>
</gene>